<evidence type="ECO:0000313" key="2">
    <source>
        <dbReference type="Proteomes" id="UP000269221"/>
    </source>
</evidence>
<reference evidence="1 2" key="1">
    <citation type="submission" date="2018-07" db="EMBL/GenBank/DDBJ databases">
        <title>A high quality draft genome assembly of the barn swallow (H. rustica rustica).</title>
        <authorList>
            <person name="Formenti G."/>
            <person name="Chiara M."/>
            <person name="Poveda L."/>
            <person name="Francoijs K.-J."/>
            <person name="Bonisoli-Alquati A."/>
            <person name="Canova L."/>
            <person name="Gianfranceschi L."/>
            <person name="Horner D.S."/>
            <person name="Saino N."/>
        </authorList>
    </citation>
    <scope>NUCLEOTIDE SEQUENCE [LARGE SCALE GENOMIC DNA]</scope>
    <source>
        <strain evidence="1">Chelidonia</strain>
        <tissue evidence="1">Blood</tissue>
    </source>
</reference>
<evidence type="ECO:0000313" key="1">
    <source>
        <dbReference type="EMBL" id="RMC14237.1"/>
    </source>
</evidence>
<protein>
    <submittedName>
        <fullName evidence="1">Uncharacterized protein</fullName>
    </submittedName>
</protein>
<dbReference type="OrthoDB" id="276744at2759"/>
<dbReference type="AlphaFoldDB" id="A0A3M0L4J6"/>
<comment type="caution">
    <text evidence="1">The sequence shown here is derived from an EMBL/GenBank/DDBJ whole genome shotgun (WGS) entry which is preliminary data.</text>
</comment>
<gene>
    <name evidence="1" type="ORF">DUI87_09328</name>
</gene>
<dbReference type="EMBL" id="QRBI01000105">
    <property type="protein sequence ID" value="RMC14237.1"/>
    <property type="molecule type" value="Genomic_DNA"/>
</dbReference>
<proteinExistence type="predicted"/>
<dbReference type="STRING" id="333673.A0A3M0L4J6"/>
<keyword evidence="2" id="KW-1185">Reference proteome</keyword>
<name>A0A3M0L4J6_HIRRU</name>
<accession>A0A3M0L4J6</accession>
<sequence length="185" mass="21106">MGFNKVKCPVLLLGHDNPMQYHRLGEEQFESSSPEKDLRVLVNSWLNIVNIDEATSSICVLSWVSLYKKDIEVLECLQRRATDLKKDIDSVSYGEQLRELGVFRLKEKRLRGDFLTFYNYQKRGCSQVGFSLFSQATSDRTRGNGHKQCQGGFRLDIQRISSLVGCQELEQAAQGRSRVTIPGRV</sequence>
<dbReference type="Proteomes" id="UP000269221">
    <property type="component" value="Unassembled WGS sequence"/>
</dbReference>
<organism evidence="1 2">
    <name type="scientific">Hirundo rustica rustica</name>
    <dbReference type="NCBI Taxonomy" id="333673"/>
    <lineage>
        <taxon>Eukaryota</taxon>
        <taxon>Metazoa</taxon>
        <taxon>Chordata</taxon>
        <taxon>Craniata</taxon>
        <taxon>Vertebrata</taxon>
        <taxon>Euteleostomi</taxon>
        <taxon>Archelosauria</taxon>
        <taxon>Archosauria</taxon>
        <taxon>Dinosauria</taxon>
        <taxon>Saurischia</taxon>
        <taxon>Theropoda</taxon>
        <taxon>Coelurosauria</taxon>
        <taxon>Aves</taxon>
        <taxon>Neognathae</taxon>
        <taxon>Neoaves</taxon>
        <taxon>Telluraves</taxon>
        <taxon>Australaves</taxon>
        <taxon>Passeriformes</taxon>
        <taxon>Sylvioidea</taxon>
        <taxon>Hirundinidae</taxon>
        <taxon>Hirundo</taxon>
    </lineage>
</organism>